<keyword evidence="1" id="KW-0812">Transmembrane</keyword>
<dbReference type="RefSeq" id="WP_089054840.1">
    <property type="nucleotide sequence ID" value="NZ_MUHA01000021.1"/>
</dbReference>
<dbReference type="Proteomes" id="UP000198336">
    <property type="component" value="Unassembled WGS sequence"/>
</dbReference>
<keyword evidence="1" id="KW-1133">Transmembrane helix</keyword>
<protein>
    <submittedName>
        <fullName evidence="3">Copper resistance protein CopD</fullName>
    </submittedName>
</protein>
<feature type="domain" description="Copper resistance protein D" evidence="2">
    <location>
        <begin position="47"/>
        <end position="139"/>
    </location>
</feature>
<evidence type="ECO:0000313" key="4">
    <source>
        <dbReference type="Proteomes" id="UP000198336"/>
    </source>
</evidence>
<organism evidence="3 4">
    <name type="scientific">Flavobacterium oncorhynchi</name>
    <dbReference type="NCBI Taxonomy" id="728056"/>
    <lineage>
        <taxon>Bacteria</taxon>
        <taxon>Pseudomonadati</taxon>
        <taxon>Bacteroidota</taxon>
        <taxon>Flavobacteriia</taxon>
        <taxon>Flavobacteriales</taxon>
        <taxon>Flavobacteriaceae</taxon>
        <taxon>Flavobacterium</taxon>
    </lineage>
</organism>
<feature type="transmembrane region" description="Helical" evidence="1">
    <location>
        <begin position="6"/>
        <end position="30"/>
    </location>
</feature>
<comment type="caution">
    <text evidence="3">The sequence shown here is derived from an EMBL/GenBank/DDBJ whole genome shotgun (WGS) entry which is preliminary data.</text>
</comment>
<feature type="transmembrane region" description="Helical" evidence="1">
    <location>
        <begin position="89"/>
        <end position="111"/>
    </location>
</feature>
<feature type="transmembrane region" description="Helical" evidence="1">
    <location>
        <begin position="123"/>
        <end position="143"/>
    </location>
</feature>
<evidence type="ECO:0000256" key="1">
    <source>
        <dbReference type="SAM" id="Phobius"/>
    </source>
</evidence>
<feature type="transmembrane region" description="Helical" evidence="1">
    <location>
        <begin position="51"/>
        <end position="69"/>
    </location>
</feature>
<dbReference type="AlphaFoldDB" id="A0A226HWT1"/>
<dbReference type="Pfam" id="PF05425">
    <property type="entry name" value="CopD"/>
    <property type="match status" value="1"/>
</dbReference>
<dbReference type="GO" id="GO:0016020">
    <property type="term" value="C:membrane"/>
    <property type="evidence" value="ECO:0007669"/>
    <property type="project" value="InterPro"/>
</dbReference>
<dbReference type="InterPro" id="IPR008457">
    <property type="entry name" value="Cu-R_CopD_dom"/>
</dbReference>
<accession>A0A226HWT1</accession>
<reference evidence="3 4" key="1">
    <citation type="submission" date="2016-11" db="EMBL/GenBank/DDBJ databases">
        <title>Whole genomes of Flavobacteriaceae.</title>
        <authorList>
            <person name="Stine C."/>
            <person name="Li C."/>
            <person name="Tadesse D."/>
        </authorList>
    </citation>
    <scope>NUCLEOTIDE SEQUENCE [LARGE SCALE GENOMIC DNA]</scope>
    <source>
        <strain evidence="3 4">CCUG 59446</strain>
    </source>
</reference>
<keyword evidence="4" id="KW-1185">Reference proteome</keyword>
<name>A0A226HWT1_9FLAO</name>
<sequence length="148" mass="16431">MKLHHFLLIIHLISATIWVGGHLVLSIRYLPLALKQKDPAIILNYEKKFEILGMSSLLLLIITGIMMAYDFGVSFDSWFSFSSGIEKVVSVKLLLLLFTFLLALIAQFSVIPNLSKHNINKMAVLIVSVTLIGVTMLILGSSVRYGGI</sequence>
<gene>
    <name evidence="3" type="ORF">B0A75_13665</name>
</gene>
<evidence type="ECO:0000259" key="2">
    <source>
        <dbReference type="Pfam" id="PF05425"/>
    </source>
</evidence>
<proteinExistence type="predicted"/>
<evidence type="ECO:0000313" key="3">
    <source>
        <dbReference type="EMBL" id="OXA98709.1"/>
    </source>
</evidence>
<dbReference type="EMBL" id="MUHA01000021">
    <property type="protein sequence ID" value="OXA98709.1"/>
    <property type="molecule type" value="Genomic_DNA"/>
</dbReference>
<keyword evidence="1" id="KW-0472">Membrane</keyword>